<evidence type="ECO:0000313" key="10">
    <source>
        <dbReference type="EMBL" id="MEK8033558.1"/>
    </source>
</evidence>
<dbReference type="SUPFAM" id="SSF161098">
    <property type="entry name" value="MetI-like"/>
    <property type="match status" value="1"/>
</dbReference>
<evidence type="ECO:0000256" key="2">
    <source>
        <dbReference type="ARBA" id="ARBA00022448"/>
    </source>
</evidence>
<evidence type="ECO:0000256" key="1">
    <source>
        <dbReference type="ARBA" id="ARBA00004651"/>
    </source>
</evidence>
<protein>
    <submittedName>
        <fullName evidence="10">ABC transporter permease subunit</fullName>
    </submittedName>
</protein>
<proteinExistence type="inferred from homology"/>
<feature type="transmembrane region" description="Helical" evidence="7">
    <location>
        <begin position="108"/>
        <end position="135"/>
    </location>
</feature>
<gene>
    <name evidence="10" type="ORF">AACH06_22280</name>
</gene>
<comment type="similarity">
    <text evidence="7">Belongs to the binding-protein-dependent transport system permease family.</text>
</comment>
<comment type="caution">
    <text evidence="10">The sequence shown here is derived from an EMBL/GenBank/DDBJ whole genome shotgun (WGS) entry which is preliminary data.</text>
</comment>
<dbReference type="PANTHER" id="PTHR43386">
    <property type="entry name" value="OLIGOPEPTIDE TRANSPORT SYSTEM PERMEASE PROTEIN APPC"/>
    <property type="match status" value="1"/>
</dbReference>
<dbReference type="CDD" id="cd06261">
    <property type="entry name" value="TM_PBP2"/>
    <property type="match status" value="1"/>
</dbReference>
<keyword evidence="4 7" id="KW-0812">Transmembrane</keyword>
<dbReference type="Pfam" id="PF12911">
    <property type="entry name" value="OppC_N"/>
    <property type="match status" value="1"/>
</dbReference>
<dbReference type="PANTHER" id="PTHR43386:SF1">
    <property type="entry name" value="D,D-DIPEPTIDE TRANSPORT SYSTEM PERMEASE PROTEIN DDPC-RELATED"/>
    <property type="match status" value="1"/>
</dbReference>
<feature type="transmembrane region" description="Helical" evidence="7">
    <location>
        <begin position="214"/>
        <end position="233"/>
    </location>
</feature>
<evidence type="ECO:0000259" key="9">
    <source>
        <dbReference type="PROSITE" id="PS50928"/>
    </source>
</evidence>
<accession>A0ABU9BVS8</accession>
<keyword evidence="3" id="KW-1003">Cell membrane</keyword>
<dbReference type="Proteomes" id="UP001371218">
    <property type="component" value="Unassembled WGS sequence"/>
</dbReference>
<dbReference type="InterPro" id="IPR035906">
    <property type="entry name" value="MetI-like_sf"/>
</dbReference>
<evidence type="ECO:0000256" key="6">
    <source>
        <dbReference type="ARBA" id="ARBA00023136"/>
    </source>
</evidence>
<keyword evidence="5 7" id="KW-1133">Transmembrane helix</keyword>
<sequence>MATSSVPNTPAPSAPATASSGAPPSPWRAFWQAFSENKGAVAGLIVVAIVVVLALLADWIAPYSPNEQFRDAVRAAPAWAEGGSSRFLLGTDSLGRDMLSRLIHGARVSLFIGLSVMGVSFVIGVLLGIACASLGNAVDVAITRVMDLIMAVPSLVLAILVVAVLGPSLANTIIAVTIVYLPRYVRLLRASALAELKKDYVTAARVSGVKGWRLMFVTVLPNCLAPLIVQAALGVSDAILEAAALGFLGLGAQPPTAEWGTMLADAREFIRSDPWLVTLPGLAILITVVSINLAGDGLRDALDPKMRKT</sequence>
<evidence type="ECO:0000256" key="4">
    <source>
        <dbReference type="ARBA" id="ARBA00022692"/>
    </source>
</evidence>
<feature type="transmembrane region" description="Helical" evidence="7">
    <location>
        <begin position="155"/>
        <end position="181"/>
    </location>
</feature>
<evidence type="ECO:0000256" key="3">
    <source>
        <dbReference type="ARBA" id="ARBA00022475"/>
    </source>
</evidence>
<dbReference type="PROSITE" id="PS50928">
    <property type="entry name" value="ABC_TM1"/>
    <property type="match status" value="1"/>
</dbReference>
<comment type="subcellular location">
    <subcellularLocation>
        <location evidence="1 7">Cell membrane</location>
        <topology evidence="1 7">Multi-pass membrane protein</topology>
    </subcellularLocation>
</comment>
<dbReference type="Gene3D" id="1.10.3720.10">
    <property type="entry name" value="MetI-like"/>
    <property type="match status" value="1"/>
</dbReference>
<name>A0ABU9BVS8_9BURK</name>
<keyword evidence="11" id="KW-1185">Reference proteome</keyword>
<dbReference type="InterPro" id="IPR025966">
    <property type="entry name" value="OppC_N"/>
</dbReference>
<feature type="region of interest" description="Disordered" evidence="8">
    <location>
        <begin position="1"/>
        <end position="24"/>
    </location>
</feature>
<evidence type="ECO:0000313" key="11">
    <source>
        <dbReference type="Proteomes" id="UP001371218"/>
    </source>
</evidence>
<dbReference type="InterPro" id="IPR000515">
    <property type="entry name" value="MetI-like"/>
</dbReference>
<feature type="domain" description="ABC transmembrane type-1" evidence="9">
    <location>
        <begin position="106"/>
        <end position="295"/>
    </location>
</feature>
<keyword evidence="2 7" id="KW-0813">Transport</keyword>
<feature type="transmembrane region" description="Helical" evidence="7">
    <location>
        <begin position="275"/>
        <end position="298"/>
    </location>
</feature>
<evidence type="ECO:0000256" key="8">
    <source>
        <dbReference type="SAM" id="MobiDB-lite"/>
    </source>
</evidence>
<dbReference type="EMBL" id="JBBUTG010000018">
    <property type="protein sequence ID" value="MEK8033558.1"/>
    <property type="molecule type" value="Genomic_DNA"/>
</dbReference>
<reference evidence="10 11" key="1">
    <citation type="submission" date="2024-04" db="EMBL/GenBank/DDBJ databases">
        <title>Novel species of the genus Ideonella isolated from streams.</title>
        <authorList>
            <person name="Lu H."/>
        </authorList>
    </citation>
    <scope>NUCLEOTIDE SEQUENCE [LARGE SCALE GENOMIC DNA]</scope>
    <source>
        <strain evidence="10 11">DXS29W</strain>
    </source>
</reference>
<dbReference type="RefSeq" id="WP_341427984.1">
    <property type="nucleotide sequence ID" value="NZ_JBBUTG010000018.1"/>
</dbReference>
<feature type="transmembrane region" description="Helical" evidence="7">
    <location>
        <begin position="40"/>
        <end position="61"/>
    </location>
</feature>
<keyword evidence="6 7" id="KW-0472">Membrane</keyword>
<evidence type="ECO:0000256" key="5">
    <source>
        <dbReference type="ARBA" id="ARBA00022989"/>
    </source>
</evidence>
<dbReference type="InterPro" id="IPR050366">
    <property type="entry name" value="BP-dependent_transpt_permease"/>
</dbReference>
<evidence type="ECO:0000256" key="7">
    <source>
        <dbReference type="RuleBase" id="RU363032"/>
    </source>
</evidence>
<organism evidence="10 11">
    <name type="scientific">Ideonella lacteola</name>
    <dbReference type="NCBI Taxonomy" id="2984193"/>
    <lineage>
        <taxon>Bacteria</taxon>
        <taxon>Pseudomonadati</taxon>
        <taxon>Pseudomonadota</taxon>
        <taxon>Betaproteobacteria</taxon>
        <taxon>Burkholderiales</taxon>
        <taxon>Sphaerotilaceae</taxon>
        <taxon>Ideonella</taxon>
    </lineage>
</organism>
<dbReference type="Pfam" id="PF00528">
    <property type="entry name" value="BPD_transp_1"/>
    <property type="match status" value="1"/>
</dbReference>